<dbReference type="Pfam" id="PF06103">
    <property type="entry name" value="DUF948"/>
    <property type="match status" value="1"/>
</dbReference>
<feature type="compositionally biased region" description="Polar residues" evidence="1">
    <location>
        <begin position="157"/>
        <end position="171"/>
    </location>
</feature>
<dbReference type="AlphaFoldDB" id="B8HLI1"/>
<sequence>MTEPLFWLGLSILLVAVSLAAVLIALLPVLQEITRTARSIEKLADTLNRELPPTLEAIRLTGLEISDLTDDISEGVQSAGRVVKQVDQGLSGARKQVKEARMTTRSVFAGVKAAWRSWARPTERRRDLRAGGRSSLREGTPTGGERVTMSERISIDLRSTYQEYQEHSPATPSLDLDAANSPSTETAAETPEGNPEQI</sequence>
<dbReference type="HOGENOM" id="CLU_112010_0_0_3"/>
<dbReference type="eggNOG" id="ENOG5031501">
    <property type="taxonomic scope" value="Bacteria"/>
</dbReference>
<protein>
    <recommendedName>
        <fullName evidence="4">DUF948 domain-containing protein</fullName>
    </recommendedName>
</protein>
<feature type="region of interest" description="Disordered" evidence="1">
    <location>
        <begin position="122"/>
        <end position="198"/>
    </location>
</feature>
<dbReference type="STRING" id="395961.Cyan7425_4741"/>
<dbReference type="KEGG" id="cyn:Cyan7425_4741"/>
<gene>
    <name evidence="3" type="ordered locus">Cyan7425_4741</name>
</gene>
<accession>B8HLI1</accession>
<keyword evidence="2" id="KW-0472">Membrane</keyword>
<reference evidence="3" key="1">
    <citation type="submission" date="2009-01" db="EMBL/GenBank/DDBJ databases">
        <title>Complete sequence of chromosome Cyanothece sp. PCC 7425.</title>
        <authorList>
            <consortium name="US DOE Joint Genome Institute"/>
            <person name="Lucas S."/>
            <person name="Copeland A."/>
            <person name="Lapidus A."/>
            <person name="Glavina del Rio T."/>
            <person name="Dalin E."/>
            <person name="Tice H."/>
            <person name="Bruce D."/>
            <person name="Goodwin L."/>
            <person name="Pitluck S."/>
            <person name="Sims D."/>
            <person name="Meineke L."/>
            <person name="Brettin T."/>
            <person name="Detter J.C."/>
            <person name="Han C."/>
            <person name="Larimer F."/>
            <person name="Land M."/>
            <person name="Hauser L."/>
            <person name="Kyrpides N."/>
            <person name="Ovchinnikova G."/>
            <person name="Liberton M."/>
            <person name="Stoeckel J."/>
            <person name="Banerjee A."/>
            <person name="Singh A."/>
            <person name="Page L."/>
            <person name="Sato H."/>
            <person name="Zhao L."/>
            <person name="Sherman L."/>
            <person name="Pakrasi H."/>
            <person name="Richardson P."/>
        </authorList>
    </citation>
    <scope>NUCLEOTIDE SEQUENCE</scope>
    <source>
        <strain evidence="3">PCC 7425</strain>
    </source>
</reference>
<evidence type="ECO:0000256" key="2">
    <source>
        <dbReference type="SAM" id="Phobius"/>
    </source>
</evidence>
<dbReference type="PANTHER" id="PTHR33825">
    <property type="entry name" value="CHITINASE-LIKE PROTEIN"/>
    <property type="match status" value="1"/>
</dbReference>
<name>B8HLI1_CYAP4</name>
<evidence type="ECO:0000256" key="1">
    <source>
        <dbReference type="SAM" id="MobiDB-lite"/>
    </source>
</evidence>
<organism evidence="3">
    <name type="scientific">Cyanothece sp. (strain PCC 7425 / ATCC 29141)</name>
    <dbReference type="NCBI Taxonomy" id="395961"/>
    <lineage>
        <taxon>Bacteria</taxon>
        <taxon>Bacillati</taxon>
        <taxon>Cyanobacteriota</taxon>
        <taxon>Cyanophyceae</taxon>
        <taxon>Gomontiellales</taxon>
        <taxon>Cyanothecaceae</taxon>
        <taxon>Cyanothece</taxon>
    </lineage>
</organism>
<dbReference type="InterPro" id="IPR009293">
    <property type="entry name" value="UPF0478"/>
</dbReference>
<evidence type="ECO:0008006" key="4">
    <source>
        <dbReference type="Google" id="ProtNLM"/>
    </source>
</evidence>
<keyword evidence="2" id="KW-0812">Transmembrane</keyword>
<dbReference type="EMBL" id="CP001344">
    <property type="protein sequence ID" value="ACL47046.1"/>
    <property type="molecule type" value="Genomic_DNA"/>
</dbReference>
<evidence type="ECO:0000313" key="3">
    <source>
        <dbReference type="EMBL" id="ACL47046.1"/>
    </source>
</evidence>
<keyword evidence="2" id="KW-1133">Transmembrane helix</keyword>
<proteinExistence type="predicted"/>
<dbReference type="PANTHER" id="PTHR33825:SF5">
    <property type="entry name" value="TRANSMEMBRANE PROTEIN"/>
    <property type="match status" value="1"/>
</dbReference>
<feature type="transmembrane region" description="Helical" evidence="2">
    <location>
        <begin position="6"/>
        <end position="30"/>
    </location>
</feature>